<comment type="caution">
    <text evidence="2">The sequence shown here is derived from an EMBL/GenBank/DDBJ whole genome shotgun (WGS) entry which is preliminary data.</text>
</comment>
<reference evidence="2" key="1">
    <citation type="submission" date="2019-02" db="EMBL/GenBank/DDBJ databases">
        <title>Draft genome of the type strain Pelomonas aquatica CCUG 52575T.</title>
        <authorList>
            <person name="Gomila M."/>
            <person name="Lalucat J."/>
        </authorList>
    </citation>
    <scope>NUCLEOTIDE SEQUENCE</scope>
    <source>
        <strain evidence="2">CCUG 52575</strain>
    </source>
</reference>
<keyword evidence="1" id="KW-0732">Signal</keyword>
<evidence type="ECO:0000256" key="1">
    <source>
        <dbReference type="SAM" id="SignalP"/>
    </source>
</evidence>
<feature type="signal peptide" evidence="1">
    <location>
        <begin position="1"/>
        <end position="19"/>
    </location>
</feature>
<dbReference type="Proteomes" id="UP001152766">
    <property type="component" value="Unassembled WGS sequence"/>
</dbReference>
<organism evidence="2 3">
    <name type="scientific">Pelomonas aquatica</name>
    <dbReference type="NCBI Taxonomy" id="431058"/>
    <lineage>
        <taxon>Bacteria</taxon>
        <taxon>Pseudomonadati</taxon>
        <taxon>Pseudomonadota</taxon>
        <taxon>Betaproteobacteria</taxon>
        <taxon>Burkholderiales</taxon>
        <taxon>Sphaerotilaceae</taxon>
        <taxon>Roseateles</taxon>
    </lineage>
</organism>
<dbReference type="EMBL" id="SGUG01000030">
    <property type="protein sequence ID" value="MDG0864295.1"/>
    <property type="molecule type" value="Genomic_DNA"/>
</dbReference>
<proteinExistence type="predicted"/>
<accession>A0A9X4LNL4</accession>
<name>A0A9X4LNL4_9BURK</name>
<evidence type="ECO:0000313" key="3">
    <source>
        <dbReference type="Proteomes" id="UP001152766"/>
    </source>
</evidence>
<dbReference type="AlphaFoldDB" id="A0A9X4LNL4"/>
<evidence type="ECO:0000313" key="2">
    <source>
        <dbReference type="EMBL" id="MDG0864295.1"/>
    </source>
</evidence>
<sequence>MKSPLLFATALLLAGLAHADEPAPNADKRALNLAVQRDGQHNQSAVAAVSLPVGDSAWLQAGVGRSRSRDAASGNSYQPTQLALGGGVAGRRWQASVNASQRRDGSALRQSDVAAALDWKPTGNLGVGLDAARRSGRTRGTLAGTPVEQRVSGHGVGVHGAVALTPRLSVYGATMRNRYTTSTTQTAQGGGLLAGVPLLQNRVSAVNRDEAALDRSHQLGATWRASDRLALNGELQQDRLHDGGSLSSVQLKAAIQAGAGWTLTPGIGHGRGPQGASSNYGLLGASYAW</sequence>
<protein>
    <recommendedName>
        <fullName evidence="4">Autotransporter domain-containing protein</fullName>
    </recommendedName>
</protein>
<evidence type="ECO:0008006" key="4">
    <source>
        <dbReference type="Google" id="ProtNLM"/>
    </source>
</evidence>
<keyword evidence="3" id="KW-1185">Reference proteome</keyword>
<dbReference type="RefSeq" id="WP_268146274.1">
    <property type="nucleotide sequence ID" value="NZ_JAPPUW010000001.1"/>
</dbReference>
<dbReference type="SUPFAM" id="SSF56935">
    <property type="entry name" value="Porins"/>
    <property type="match status" value="1"/>
</dbReference>
<feature type="chain" id="PRO_5040918784" description="Autotransporter domain-containing protein" evidence="1">
    <location>
        <begin position="20"/>
        <end position="289"/>
    </location>
</feature>
<gene>
    <name evidence="2" type="ORF">EXJ73_17675</name>
</gene>